<dbReference type="Gene3D" id="3.90.180.10">
    <property type="entry name" value="Medium-chain alcohol dehydrogenases, catalytic domain"/>
    <property type="match status" value="1"/>
</dbReference>
<evidence type="ECO:0000313" key="4">
    <source>
        <dbReference type="Proteomes" id="UP000235116"/>
    </source>
</evidence>
<evidence type="ECO:0000313" key="3">
    <source>
        <dbReference type="EMBL" id="AUM12362.1"/>
    </source>
</evidence>
<evidence type="ECO:0000256" key="1">
    <source>
        <dbReference type="ARBA" id="ARBA00022857"/>
    </source>
</evidence>
<proteinExistence type="predicted"/>
<keyword evidence="1" id="KW-0521">NADP</keyword>
<evidence type="ECO:0000256" key="2">
    <source>
        <dbReference type="ARBA" id="ARBA00023002"/>
    </source>
</evidence>
<dbReference type="EMBL" id="CP022684">
    <property type="protein sequence ID" value="AUM12362.1"/>
    <property type="molecule type" value="Genomic_DNA"/>
</dbReference>
<dbReference type="GO" id="GO:0070402">
    <property type="term" value="F:NADPH binding"/>
    <property type="evidence" value="ECO:0007669"/>
    <property type="project" value="TreeGrafter"/>
</dbReference>
<keyword evidence="4" id="KW-1185">Reference proteome</keyword>
<dbReference type="Gene3D" id="3.40.50.720">
    <property type="entry name" value="NAD(P)-binding Rossmann-like Domain"/>
    <property type="match status" value="1"/>
</dbReference>
<dbReference type="InterPro" id="IPR011032">
    <property type="entry name" value="GroES-like_sf"/>
</dbReference>
<dbReference type="PANTHER" id="PTHR48106:SF18">
    <property type="entry name" value="QUINONE OXIDOREDUCTASE PIG3"/>
    <property type="match status" value="1"/>
</dbReference>
<dbReference type="SUPFAM" id="SSF51735">
    <property type="entry name" value="NAD(P)-binding Rossmann-fold domains"/>
    <property type="match status" value="1"/>
</dbReference>
<dbReference type="RefSeq" id="WP_101893698.1">
    <property type="nucleotide sequence ID" value="NZ_CP022684.1"/>
</dbReference>
<evidence type="ECO:0008006" key="5">
    <source>
        <dbReference type="Google" id="ProtNLM"/>
    </source>
</evidence>
<dbReference type="SUPFAM" id="SSF50129">
    <property type="entry name" value="GroES-like"/>
    <property type="match status" value="1"/>
</dbReference>
<gene>
    <name evidence="3" type="ORF">Kalk_08005</name>
</gene>
<dbReference type="Proteomes" id="UP000235116">
    <property type="component" value="Chromosome"/>
</dbReference>
<keyword evidence="2" id="KW-0560">Oxidoreductase</keyword>
<dbReference type="PANTHER" id="PTHR48106">
    <property type="entry name" value="QUINONE OXIDOREDUCTASE PIG3-RELATED"/>
    <property type="match status" value="1"/>
</dbReference>
<protein>
    <recommendedName>
        <fullName evidence="5">Zinc-binding dehydrogenase</fullName>
    </recommendedName>
</protein>
<organism evidence="3 4">
    <name type="scientific">Ketobacter alkanivorans</name>
    <dbReference type="NCBI Taxonomy" id="1917421"/>
    <lineage>
        <taxon>Bacteria</taxon>
        <taxon>Pseudomonadati</taxon>
        <taxon>Pseudomonadota</taxon>
        <taxon>Gammaproteobacteria</taxon>
        <taxon>Pseudomonadales</taxon>
        <taxon>Ketobacteraceae</taxon>
        <taxon>Ketobacter</taxon>
    </lineage>
</organism>
<reference evidence="4" key="1">
    <citation type="submission" date="2017-08" db="EMBL/GenBank/DDBJ databases">
        <title>Direct submision.</title>
        <authorList>
            <person name="Kim S.-J."/>
            <person name="Rhee S.-K."/>
        </authorList>
    </citation>
    <scope>NUCLEOTIDE SEQUENCE [LARGE SCALE GENOMIC DNA]</scope>
    <source>
        <strain evidence="4">GI5</strain>
    </source>
</reference>
<dbReference type="KEGG" id="kak:Kalk_08005"/>
<dbReference type="GO" id="GO:0016651">
    <property type="term" value="F:oxidoreductase activity, acting on NAD(P)H"/>
    <property type="evidence" value="ECO:0007669"/>
    <property type="project" value="TreeGrafter"/>
</dbReference>
<sequence length="386" mass="43519">MTPITTEAWVLYAGKNRLRPEPGQLVCETISIPALTDEEILVEPLFGCWEGNMGHAIQRSPVDVAIQRNEEKVVLGNSGVVRILQVGNSVPGLKEGDVCMLYATHFDKWGYMPLAFAYDAPNTIGTLAKKFKMHFKSVLPLPQNTQYSYAQWAAFSLRYITAWSNWKVAIGAYRLQMDESDNPVPSVWGWGGGTTLAELDLARLQGCSTVMITSRKSQLDRLDRMGIQGIDFNQFADLNYDQRCYQSDADYRQRYLEAEKTFLNYVREFAGEDGVSIFVDYIGSPVFRATLQALGRQGVITTAGWKKGMESRHLRASACVNRHIHVHTHYARYSEGPEAMAFAEERGWMPELSDDITPWENIPDLAVAYEQGKVDSYFPIFSINPV</sequence>
<name>A0A2K9LJB0_9GAMM</name>
<dbReference type="OrthoDB" id="3980085at2"/>
<dbReference type="InterPro" id="IPR036291">
    <property type="entry name" value="NAD(P)-bd_dom_sf"/>
</dbReference>
<accession>A0A2K9LJB0</accession>
<dbReference type="AlphaFoldDB" id="A0A2K9LJB0"/>